<dbReference type="AlphaFoldDB" id="A0AAV4WMR1"/>
<dbReference type="EMBL" id="BPLR01016400">
    <property type="protein sequence ID" value="GIY83574.1"/>
    <property type="molecule type" value="Genomic_DNA"/>
</dbReference>
<comment type="caution">
    <text evidence="2">The sequence shown here is derived from an EMBL/GenBank/DDBJ whole genome shotgun (WGS) entry which is preliminary data.</text>
</comment>
<evidence type="ECO:0000313" key="3">
    <source>
        <dbReference type="Proteomes" id="UP001054945"/>
    </source>
</evidence>
<evidence type="ECO:0000256" key="1">
    <source>
        <dbReference type="SAM" id="MobiDB-lite"/>
    </source>
</evidence>
<keyword evidence="3" id="KW-1185">Reference proteome</keyword>
<organism evidence="2 3">
    <name type="scientific">Caerostris extrusa</name>
    <name type="common">Bark spider</name>
    <name type="synonym">Caerostris bankana</name>
    <dbReference type="NCBI Taxonomy" id="172846"/>
    <lineage>
        <taxon>Eukaryota</taxon>
        <taxon>Metazoa</taxon>
        <taxon>Ecdysozoa</taxon>
        <taxon>Arthropoda</taxon>
        <taxon>Chelicerata</taxon>
        <taxon>Arachnida</taxon>
        <taxon>Araneae</taxon>
        <taxon>Araneomorphae</taxon>
        <taxon>Entelegynae</taxon>
        <taxon>Araneoidea</taxon>
        <taxon>Araneidae</taxon>
        <taxon>Caerostris</taxon>
    </lineage>
</organism>
<dbReference type="Proteomes" id="UP001054945">
    <property type="component" value="Unassembled WGS sequence"/>
</dbReference>
<feature type="region of interest" description="Disordered" evidence="1">
    <location>
        <begin position="1"/>
        <end position="62"/>
    </location>
</feature>
<feature type="compositionally biased region" description="Basic and acidic residues" evidence="1">
    <location>
        <begin position="42"/>
        <end position="62"/>
    </location>
</feature>
<evidence type="ECO:0000313" key="2">
    <source>
        <dbReference type="EMBL" id="GIY83574.1"/>
    </source>
</evidence>
<gene>
    <name evidence="2" type="ORF">CEXT_141</name>
</gene>
<accession>A0AAV4WMR1</accession>
<reference evidence="2 3" key="1">
    <citation type="submission" date="2021-06" db="EMBL/GenBank/DDBJ databases">
        <title>Caerostris extrusa draft genome.</title>
        <authorList>
            <person name="Kono N."/>
            <person name="Arakawa K."/>
        </authorList>
    </citation>
    <scope>NUCLEOTIDE SEQUENCE [LARGE SCALE GENOMIC DNA]</scope>
</reference>
<name>A0AAV4WMR1_CAEEX</name>
<feature type="compositionally biased region" description="Polar residues" evidence="1">
    <location>
        <begin position="1"/>
        <end position="13"/>
    </location>
</feature>
<proteinExistence type="predicted"/>
<protein>
    <submittedName>
        <fullName evidence="2">Uncharacterized protein</fullName>
    </submittedName>
</protein>
<sequence length="88" mass="9943">MDSPKNTTLSTLDTAGMPLKKKKKKQAPANQCQKGTQLLEHTGGKFTKEEQRKKEKKRETSKRTRVLELRDVLSETPIMCRGTLAEAN</sequence>